<dbReference type="AlphaFoldDB" id="A0A9P9WGA5"/>
<feature type="region of interest" description="Disordered" evidence="1">
    <location>
        <begin position="532"/>
        <end position="565"/>
    </location>
</feature>
<name>A0A9P9WGA5_9PEZI</name>
<feature type="region of interest" description="Disordered" evidence="1">
    <location>
        <begin position="475"/>
        <end position="517"/>
    </location>
</feature>
<proteinExistence type="predicted"/>
<evidence type="ECO:0000313" key="2">
    <source>
        <dbReference type="EMBL" id="KAI1861632.1"/>
    </source>
</evidence>
<protein>
    <submittedName>
        <fullName evidence="2">Uncharacterized protein</fullName>
    </submittedName>
</protein>
<evidence type="ECO:0000313" key="3">
    <source>
        <dbReference type="Proteomes" id="UP000829685"/>
    </source>
</evidence>
<keyword evidence="3" id="KW-1185">Reference proteome</keyword>
<feature type="compositionally biased region" description="Low complexity" evidence="1">
    <location>
        <begin position="47"/>
        <end position="57"/>
    </location>
</feature>
<accession>A0A9P9WGA5</accession>
<evidence type="ECO:0000256" key="1">
    <source>
        <dbReference type="SAM" id="MobiDB-lite"/>
    </source>
</evidence>
<feature type="region of interest" description="Disordered" evidence="1">
    <location>
        <begin position="121"/>
        <end position="140"/>
    </location>
</feature>
<feature type="compositionally biased region" description="Basic and acidic residues" evidence="1">
    <location>
        <begin position="221"/>
        <end position="230"/>
    </location>
</feature>
<feature type="region of interest" description="Disordered" evidence="1">
    <location>
        <begin position="221"/>
        <end position="269"/>
    </location>
</feature>
<comment type="caution">
    <text evidence="2">The sequence shown here is derived from an EMBL/GenBank/DDBJ whole genome shotgun (WGS) entry which is preliminary data.</text>
</comment>
<dbReference type="EMBL" id="JAFIMR010000029">
    <property type="protein sequence ID" value="KAI1861632.1"/>
    <property type="molecule type" value="Genomic_DNA"/>
</dbReference>
<reference evidence="2" key="1">
    <citation type="submission" date="2021-03" db="EMBL/GenBank/DDBJ databases">
        <title>Revisited historic fungal species revealed as producer of novel bioactive compounds through whole genome sequencing and comparative genomics.</title>
        <authorList>
            <person name="Vignolle G.A."/>
            <person name="Hochenegger N."/>
            <person name="Mach R.L."/>
            <person name="Mach-Aigner A.R."/>
            <person name="Javad Rahimi M."/>
            <person name="Salim K.A."/>
            <person name="Chan C.M."/>
            <person name="Lim L.B.L."/>
            <person name="Cai F."/>
            <person name="Druzhinina I.S."/>
            <person name="U'Ren J.M."/>
            <person name="Derntl C."/>
        </authorList>
    </citation>
    <scope>NUCLEOTIDE SEQUENCE</scope>
    <source>
        <strain evidence="2">TUCIM 5799</strain>
    </source>
</reference>
<gene>
    <name evidence="2" type="ORF">JX265_009599</name>
</gene>
<sequence length="764" mass="84311">METTAPEDIAAFAMSARPVRGRQHIAQHVAIDSVNDAAAKFPRPLQRATRASRTTRAPQSDGMERDTAPEGCGDPACRATHKGHHPYRHSVACAHYRSSESGEFITGPTARFESSAEVLGATSPAPGQRQCPPRSTDEHARHANIHRHHSSGFHGAHHIAEHLAAAAGHDFPSLRVHAAEKPHRKGAHEGLQIARHLTPLTPVQAVAEVSSYEYVEDPIQRGHPCREEPAHVGSSPNNGSHTLSPRALPPGLRRSRQKHGSTHNDFSDFLSSQGVKQASGHAWTGEPVEDTHSSTHYKKTYATHDHQSGQSAHHSNKQITAAGSDLSSALCNQEEHQITSLDSTHFNADVSEGASRPMTQFEAPAVPIKSHAAHSKQAVVRQHMAEGGIHSKISAIQQRVDEEERKRSGKVEPATNPVTHKQIAPKKRVRSPPSWLKHPSHEAAEDWIHSRLRHVSTQSQHDLWRSHLNANRQLDRPKSFVREGGNALRSSNRLSAAHEKVWTANQHSSSKAEESNRAEDWAELLGIRSNQRSSQGFRQVHSGEHHRGPVTGSDSARQKTPVAVRPQTQALENAVAQHTMRGSHHGNRTLQEHYQEETMQTQEEPQRLKIEQQLVRETQSAQRIISNKSTASQVPATPLQPAHPHQVALHQGQGAARDSQVATEELHRENGLSIVEKPLDQEVHRPQPVAPPNHACSWKDRYMSLTTEIRHLKAEMSATHQVEAVLQESQESDNLGIEGLTIVMHLKGKDDLVINTDLTQEGDE</sequence>
<dbReference type="Proteomes" id="UP000829685">
    <property type="component" value="Unassembled WGS sequence"/>
</dbReference>
<feature type="region of interest" description="Disordered" evidence="1">
    <location>
        <begin position="402"/>
        <end position="440"/>
    </location>
</feature>
<organism evidence="2 3">
    <name type="scientific">Neoarthrinium moseri</name>
    <dbReference type="NCBI Taxonomy" id="1658444"/>
    <lineage>
        <taxon>Eukaryota</taxon>
        <taxon>Fungi</taxon>
        <taxon>Dikarya</taxon>
        <taxon>Ascomycota</taxon>
        <taxon>Pezizomycotina</taxon>
        <taxon>Sordariomycetes</taxon>
        <taxon>Xylariomycetidae</taxon>
        <taxon>Amphisphaeriales</taxon>
        <taxon>Apiosporaceae</taxon>
        <taxon>Neoarthrinium</taxon>
    </lineage>
</organism>
<feature type="region of interest" description="Disordered" evidence="1">
    <location>
        <begin position="46"/>
        <end position="71"/>
    </location>
</feature>
<feature type="compositionally biased region" description="Polar residues" evidence="1">
    <location>
        <begin position="234"/>
        <end position="243"/>
    </location>
</feature>